<feature type="domain" description="N-acetyltransferase" evidence="3">
    <location>
        <begin position="8"/>
        <end position="142"/>
    </location>
</feature>
<dbReference type="SUPFAM" id="SSF55729">
    <property type="entry name" value="Acyl-CoA N-acyltransferases (Nat)"/>
    <property type="match status" value="1"/>
</dbReference>
<dbReference type="EMBL" id="JBFNQD010000007">
    <property type="protein sequence ID" value="MEW9307925.1"/>
    <property type="molecule type" value="Genomic_DNA"/>
</dbReference>
<proteinExistence type="predicted"/>
<dbReference type="InterPro" id="IPR000182">
    <property type="entry name" value="GNAT_dom"/>
</dbReference>
<protein>
    <submittedName>
        <fullName evidence="4">GNAT family N-acetyltransferase</fullName>
    </submittedName>
</protein>
<organism evidence="4 5">
    <name type="scientific">Labrys neptuniae</name>
    <dbReference type="NCBI Taxonomy" id="376174"/>
    <lineage>
        <taxon>Bacteria</taxon>
        <taxon>Pseudomonadati</taxon>
        <taxon>Pseudomonadota</taxon>
        <taxon>Alphaproteobacteria</taxon>
        <taxon>Hyphomicrobiales</taxon>
        <taxon>Xanthobacteraceae</taxon>
        <taxon>Labrys</taxon>
    </lineage>
</organism>
<dbReference type="PROSITE" id="PS51186">
    <property type="entry name" value="GNAT"/>
    <property type="match status" value="1"/>
</dbReference>
<keyword evidence="2" id="KW-0012">Acyltransferase</keyword>
<gene>
    <name evidence="4" type="ORF">ABXS05_20395</name>
</gene>
<accession>A0ABV3PQJ8</accession>
<evidence type="ECO:0000256" key="1">
    <source>
        <dbReference type="ARBA" id="ARBA00022679"/>
    </source>
</evidence>
<dbReference type="Proteomes" id="UP001555786">
    <property type="component" value="Unassembled WGS sequence"/>
</dbReference>
<reference evidence="4 5" key="1">
    <citation type="submission" date="2024-07" db="EMBL/GenBank/DDBJ databases">
        <title>Description of Labrys sedimenti sp. nov., isolated from a diclofenac-degrading enrichment culture.</title>
        <authorList>
            <person name="Tancsics A."/>
            <person name="Csepanyi A."/>
        </authorList>
    </citation>
    <scope>NUCLEOTIDE SEQUENCE [LARGE SCALE GENOMIC DNA]</scope>
    <source>
        <strain evidence="4 5">LMG 23578</strain>
    </source>
</reference>
<dbReference type="Gene3D" id="3.40.630.30">
    <property type="match status" value="1"/>
</dbReference>
<evidence type="ECO:0000313" key="4">
    <source>
        <dbReference type="EMBL" id="MEW9307925.1"/>
    </source>
</evidence>
<dbReference type="Pfam" id="PF00583">
    <property type="entry name" value="Acetyltransf_1"/>
    <property type="match status" value="1"/>
</dbReference>
<dbReference type="InterPro" id="IPR050832">
    <property type="entry name" value="Bact_Acetyltransf"/>
</dbReference>
<dbReference type="InterPro" id="IPR016181">
    <property type="entry name" value="Acyl_CoA_acyltransferase"/>
</dbReference>
<dbReference type="PANTHER" id="PTHR43877">
    <property type="entry name" value="AMINOALKYLPHOSPHONATE N-ACETYLTRANSFERASE-RELATED-RELATED"/>
    <property type="match status" value="1"/>
</dbReference>
<evidence type="ECO:0000259" key="3">
    <source>
        <dbReference type="PROSITE" id="PS51186"/>
    </source>
</evidence>
<sequence>MPDKGQISVFDDPAPADLQRLDDLLDQDNIERTGIRDARLLAILLRSAEGELYAGLHGHSWGGCCEIKTLWVAEERRRQGLGARLLAAAEEEALRRGCCQIVLTTHSFQAPAFYEKCGFRRLASIEDYPRGYANIVMVKPLKR</sequence>
<evidence type="ECO:0000313" key="5">
    <source>
        <dbReference type="Proteomes" id="UP001555786"/>
    </source>
</evidence>
<keyword evidence="5" id="KW-1185">Reference proteome</keyword>
<evidence type="ECO:0000256" key="2">
    <source>
        <dbReference type="ARBA" id="ARBA00023315"/>
    </source>
</evidence>
<name>A0ABV3PQJ8_9HYPH</name>
<keyword evidence="1" id="KW-0808">Transferase</keyword>
<comment type="caution">
    <text evidence="4">The sequence shown here is derived from an EMBL/GenBank/DDBJ whole genome shotgun (WGS) entry which is preliminary data.</text>
</comment>
<dbReference type="RefSeq" id="WP_367625209.1">
    <property type="nucleotide sequence ID" value="NZ_JBFNQD010000007.1"/>
</dbReference>